<dbReference type="InterPro" id="IPR012577">
    <property type="entry name" value="NIPSNAP"/>
</dbReference>
<dbReference type="HOGENOM" id="CLU_097061_0_0_5"/>
<dbReference type="SUPFAM" id="SSF54909">
    <property type="entry name" value="Dimeric alpha+beta barrel"/>
    <property type="match status" value="2"/>
</dbReference>
<dbReference type="STRING" id="715226.ABI_27000"/>
<name>F4QPM7_9CAUL</name>
<dbReference type="Proteomes" id="UP000006512">
    <property type="component" value="Unassembled WGS sequence"/>
</dbReference>
<gene>
    <name evidence="3" type="ORF">ABI_27000</name>
</gene>
<dbReference type="AlphaFoldDB" id="F4QPM7"/>
<sequence length="270" mass="30263">MTTLARSRPGILFRYAAAIIIAAIVAVAAWGTRAESLQPPQIGMYELRIDTAAEGKMAELDARFRDHTIGLFRKHGMTPIAVFHPANPDDHRLIYLIGYKDRDARDAAWNAFDTDPERTRVDRASQAKGALTTRTETLFLVPTDYSPVLDLTSATPPRYFELRTYTTRPGRLENLHTRFRDHTLGLFTKHGMTNLLYWRPTGDQPELENKMIYLMAYSDKDARDASWAAFGADAAWKKVAADSQVDGPILTATDGVVSVEMKPTDYSPLN</sequence>
<keyword evidence="1" id="KW-0812">Transmembrane</keyword>
<protein>
    <submittedName>
        <fullName evidence="3">NIPSNAP family protein</fullName>
    </submittedName>
</protein>
<keyword evidence="1" id="KW-0472">Membrane</keyword>
<dbReference type="InterPro" id="IPR011008">
    <property type="entry name" value="Dimeric_a/b-barrel"/>
</dbReference>
<organism evidence="3 4">
    <name type="scientific">Asticcacaulis biprosthecium C19</name>
    <dbReference type="NCBI Taxonomy" id="715226"/>
    <lineage>
        <taxon>Bacteria</taxon>
        <taxon>Pseudomonadati</taxon>
        <taxon>Pseudomonadota</taxon>
        <taxon>Alphaproteobacteria</taxon>
        <taxon>Caulobacterales</taxon>
        <taxon>Caulobacteraceae</taxon>
        <taxon>Asticcacaulis</taxon>
    </lineage>
</organism>
<evidence type="ECO:0000313" key="4">
    <source>
        <dbReference type="Proteomes" id="UP000006512"/>
    </source>
</evidence>
<evidence type="ECO:0000256" key="1">
    <source>
        <dbReference type="SAM" id="Phobius"/>
    </source>
</evidence>
<dbReference type="RefSeq" id="WP_006273485.1">
    <property type="nucleotide sequence ID" value="NZ_GL883078.1"/>
</dbReference>
<feature type="domain" description="NIPSNAP" evidence="2">
    <location>
        <begin position="45"/>
        <end position="147"/>
    </location>
</feature>
<keyword evidence="4" id="KW-1185">Reference proteome</keyword>
<dbReference type="OrthoDB" id="9812037at2"/>
<accession>F4QPM7</accession>
<feature type="domain" description="NIPSNAP" evidence="2">
    <location>
        <begin position="160"/>
        <end position="251"/>
    </location>
</feature>
<proteinExistence type="predicted"/>
<keyword evidence="1" id="KW-1133">Transmembrane helix</keyword>
<evidence type="ECO:0000313" key="3">
    <source>
        <dbReference type="EMBL" id="EGF91285.1"/>
    </source>
</evidence>
<evidence type="ECO:0000259" key="2">
    <source>
        <dbReference type="Pfam" id="PF07978"/>
    </source>
</evidence>
<dbReference type="Gene3D" id="3.30.70.100">
    <property type="match status" value="2"/>
</dbReference>
<feature type="transmembrane region" description="Helical" evidence="1">
    <location>
        <begin position="12"/>
        <end position="31"/>
    </location>
</feature>
<dbReference type="EMBL" id="GL883078">
    <property type="protein sequence ID" value="EGF91285.1"/>
    <property type="molecule type" value="Genomic_DNA"/>
</dbReference>
<dbReference type="eggNOG" id="COG5507">
    <property type="taxonomic scope" value="Bacteria"/>
</dbReference>
<reference evidence="4" key="1">
    <citation type="submission" date="2011-03" db="EMBL/GenBank/DDBJ databases">
        <title>Draft genome sequence of Brevundimonas diminuta.</title>
        <authorList>
            <person name="Brown P.J.B."/>
            <person name="Buechlein A."/>
            <person name="Hemmerich C."/>
            <person name="Brun Y.V."/>
        </authorList>
    </citation>
    <scope>NUCLEOTIDE SEQUENCE [LARGE SCALE GENOMIC DNA]</scope>
    <source>
        <strain evidence="4">C19</strain>
    </source>
</reference>
<dbReference type="Pfam" id="PF07978">
    <property type="entry name" value="NIPSNAP"/>
    <property type="match status" value="2"/>
</dbReference>